<organism evidence="9 10">
    <name type="scientific">Spongisporangium articulatum</name>
    <dbReference type="NCBI Taxonomy" id="3362603"/>
    <lineage>
        <taxon>Bacteria</taxon>
        <taxon>Bacillati</taxon>
        <taxon>Actinomycetota</taxon>
        <taxon>Actinomycetes</taxon>
        <taxon>Kineosporiales</taxon>
        <taxon>Kineosporiaceae</taxon>
        <taxon>Spongisporangium</taxon>
    </lineage>
</organism>
<dbReference type="InterPro" id="IPR015868">
    <property type="entry name" value="Glutaminase"/>
</dbReference>
<dbReference type="Proteomes" id="UP001612915">
    <property type="component" value="Unassembled WGS sequence"/>
</dbReference>
<feature type="binding site" evidence="6">
    <location>
        <position position="158"/>
    </location>
    <ligand>
        <name>substrate</name>
    </ligand>
</feature>
<evidence type="ECO:0000313" key="10">
    <source>
        <dbReference type="Proteomes" id="UP001612915"/>
    </source>
</evidence>
<evidence type="ECO:0000256" key="5">
    <source>
        <dbReference type="ARBA" id="ARBA00049534"/>
    </source>
</evidence>
<dbReference type="CDD" id="cd00038">
    <property type="entry name" value="CAP_ED"/>
    <property type="match status" value="1"/>
</dbReference>
<evidence type="ECO:0000256" key="3">
    <source>
        <dbReference type="ARBA" id="ARBA00012918"/>
    </source>
</evidence>
<keyword evidence="4 6" id="KW-0378">Hydrolase</keyword>
<dbReference type="SUPFAM" id="SSF56601">
    <property type="entry name" value="beta-lactamase/transpeptidase-like"/>
    <property type="match status" value="1"/>
</dbReference>
<evidence type="ECO:0000256" key="6">
    <source>
        <dbReference type="HAMAP-Rule" id="MF_00313"/>
    </source>
</evidence>
<evidence type="ECO:0000256" key="1">
    <source>
        <dbReference type="ARBA" id="ARBA00011076"/>
    </source>
</evidence>
<dbReference type="Gene3D" id="3.40.710.10">
    <property type="entry name" value="DD-peptidase/beta-lactamase superfamily"/>
    <property type="match status" value="1"/>
</dbReference>
<gene>
    <name evidence="6 9" type="primary">glsA</name>
    <name evidence="9" type="ORF">ACIB24_05005</name>
</gene>
<keyword evidence="6" id="KW-0007">Acetylation</keyword>
<dbReference type="InterPro" id="IPR018490">
    <property type="entry name" value="cNMP-bd_dom_sf"/>
</dbReference>
<dbReference type="Gene3D" id="3.30.750.24">
    <property type="entry name" value="STAS domain"/>
    <property type="match status" value="1"/>
</dbReference>
<dbReference type="EMBL" id="JBITLV010000001">
    <property type="protein sequence ID" value="MFI7586414.1"/>
    <property type="molecule type" value="Genomic_DNA"/>
</dbReference>
<comment type="subunit">
    <text evidence="2 6">Homotetramer.</text>
</comment>
<accession>A0ABW8AJ70</accession>
<dbReference type="EC" id="3.5.1.2" evidence="3 6"/>
<dbReference type="NCBIfam" id="TIGR03814">
    <property type="entry name" value="Gln_ase"/>
    <property type="match status" value="1"/>
</dbReference>
<evidence type="ECO:0000313" key="9">
    <source>
        <dbReference type="EMBL" id="MFI7586414.1"/>
    </source>
</evidence>
<dbReference type="PANTHER" id="PTHR12544">
    <property type="entry name" value="GLUTAMINASE"/>
    <property type="match status" value="1"/>
</dbReference>
<evidence type="ECO:0000256" key="4">
    <source>
        <dbReference type="ARBA" id="ARBA00022801"/>
    </source>
</evidence>
<comment type="catalytic activity">
    <reaction evidence="5 6">
        <text>L-glutamine + H2O = L-glutamate + NH4(+)</text>
        <dbReference type="Rhea" id="RHEA:15889"/>
        <dbReference type="ChEBI" id="CHEBI:15377"/>
        <dbReference type="ChEBI" id="CHEBI:28938"/>
        <dbReference type="ChEBI" id="CHEBI:29985"/>
        <dbReference type="ChEBI" id="CHEBI:58359"/>
        <dbReference type="EC" id="3.5.1.2"/>
    </reaction>
</comment>
<dbReference type="InterPro" id="IPR002645">
    <property type="entry name" value="STAS_dom"/>
</dbReference>
<feature type="binding site" evidence="6">
    <location>
        <position position="252"/>
    </location>
    <ligand>
        <name>substrate</name>
    </ligand>
</feature>
<dbReference type="InterPro" id="IPR012338">
    <property type="entry name" value="Beta-lactam/transpept-like"/>
</dbReference>
<evidence type="ECO:0000259" key="7">
    <source>
        <dbReference type="PROSITE" id="PS50042"/>
    </source>
</evidence>
<reference evidence="9 10" key="1">
    <citation type="submission" date="2024-10" db="EMBL/GenBank/DDBJ databases">
        <title>The Natural Products Discovery Center: Release of the First 8490 Sequenced Strains for Exploring Actinobacteria Biosynthetic Diversity.</title>
        <authorList>
            <person name="Kalkreuter E."/>
            <person name="Kautsar S.A."/>
            <person name="Yang D."/>
            <person name="Bader C.D."/>
            <person name="Teijaro C.N."/>
            <person name="Fluegel L."/>
            <person name="Davis C.M."/>
            <person name="Simpson J.R."/>
            <person name="Lauterbach L."/>
            <person name="Steele A.D."/>
            <person name="Gui C."/>
            <person name="Meng S."/>
            <person name="Li G."/>
            <person name="Viehrig K."/>
            <person name="Ye F."/>
            <person name="Su P."/>
            <person name="Kiefer A.F."/>
            <person name="Nichols A."/>
            <person name="Cepeda A.J."/>
            <person name="Yan W."/>
            <person name="Fan B."/>
            <person name="Jiang Y."/>
            <person name="Adhikari A."/>
            <person name="Zheng C.-J."/>
            <person name="Schuster L."/>
            <person name="Cowan T.M."/>
            <person name="Smanski M.J."/>
            <person name="Chevrette M.G."/>
            <person name="De Carvalho L.P.S."/>
            <person name="Shen B."/>
        </authorList>
    </citation>
    <scope>NUCLEOTIDE SEQUENCE [LARGE SCALE GENOMIC DNA]</scope>
    <source>
        <strain evidence="9 10">NPDC049639</strain>
    </source>
</reference>
<proteinExistence type="inferred from homology"/>
<dbReference type="HAMAP" id="MF_00313">
    <property type="entry name" value="Glutaminase"/>
    <property type="match status" value="1"/>
</dbReference>
<dbReference type="RefSeq" id="WP_398276013.1">
    <property type="nucleotide sequence ID" value="NZ_JBITLV010000001.1"/>
</dbReference>
<evidence type="ECO:0000259" key="8">
    <source>
        <dbReference type="PROSITE" id="PS50801"/>
    </source>
</evidence>
<protein>
    <recommendedName>
        <fullName evidence="3 6">Glutaminase</fullName>
        <ecNumber evidence="3 6">3.5.1.2</ecNumber>
    </recommendedName>
</protein>
<dbReference type="SUPFAM" id="SSF51206">
    <property type="entry name" value="cAMP-binding domain-like"/>
    <property type="match status" value="1"/>
</dbReference>
<comment type="caution">
    <text evidence="9">The sequence shown here is derived from an EMBL/GenBank/DDBJ whole genome shotgun (WGS) entry which is preliminary data.</text>
</comment>
<dbReference type="GO" id="GO:0004359">
    <property type="term" value="F:glutaminase activity"/>
    <property type="evidence" value="ECO:0007669"/>
    <property type="project" value="UniProtKB-EC"/>
</dbReference>
<feature type="domain" description="Cyclic nucleotide-binding" evidence="7">
    <location>
        <begin position="457"/>
        <end position="578"/>
    </location>
</feature>
<dbReference type="InterPro" id="IPR036513">
    <property type="entry name" value="STAS_dom_sf"/>
</dbReference>
<dbReference type="Gene3D" id="2.60.120.10">
    <property type="entry name" value="Jelly Rolls"/>
    <property type="match status" value="1"/>
</dbReference>
<dbReference type="Pfam" id="PF00027">
    <property type="entry name" value="cNMP_binding"/>
    <property type="match status" value="1"/>
</dbReference>
<feature type="binding site" evidence="6">
    <location>
        <position position="57"/>
    </location>
    <ligand>
        <name>substrate</name>
    </ligand>
</feature>
<name>A0ABW8AJ70_9ACTN</name>
<dbReference type="SUPFAM" id="SSF52091">
    <property type="entry name" value="SpoIIaa-like"/>
    <property type="match status" value="1"/>
</dbReference>
<dbReference type="SMART" id="SM00100">
    <property type="entry name" value="cNMP"/>
    <property type="match status" value="1"/>
</dbReference>
<feature type="domain" description="STAS" evidence="8">
    <location>
        <begin position="328"/>
        <end position="436"/>
    </location>
</feature>
<feature type="binding site" evidence="6">
    <location>
        <position position="234"/>
    </location>
    <ligand>
        <name>substrate</name>
    </ligand>
</feature>
<evidence type="ECO:0000256" key="2">
    <source>
        <dbReference type="ARBA" id="ARBA00011881"/>
    </source>
</evidence>
<keyword evidence="10" id="KW-1185">Reference proteome</keyword>
<feature type="binding site" evidence="6">
    <location>
        <position position="151"/>
    </location>
    <ligand>
        <name>substrate</name>
    </ligand>
</feature>
<dbReference type="PROSITE" id="PS50801">
    <property type="entry name" value="STAS"/>
    <property type="match status" value="1"/>
</dbReference>
<dbReference type="InterPro" id="IPR014710">
    <property type="entry name" value="RmlC-like_jellyroll"/>
</dbReference>
<dbReference type="PANTHER" id="PTHR12544:SF29">
    <property type="entry name" value="GLUTAMINASE"/>
    <property type="match status" value="1"/>
</dbReference>
<feature type="binding site" evidence="6">
    <location>
        <position position="182"/>
    </location>
    <ligand>
        <name>substrate</name>
    </ligand>
</feature>
<comment type="similarity">
    <text evidence="1 6">Belongs to the glutaminase family.</text>
</comment>
<dbReference type="PROSITE" id="PS50042">
    <property type="entry name" value="CNMP_BINDING_3"/>
    <property type="match status" value="1"/>
</dbReference>
<feature type="binding site" evidence="6">
    <location>
        <position position="107"/>
    </location>
    <ligand>
        <name>substrate</name>
    </ligand>
</feature>
<dbReference type="Pfam" id="PF04960">
    <property type="entry name" value="Glutaminase"/>
    <property type="match status" value="1"/>
</dbReference>
<dbReference type="InterPro" id="IPR000595">
    <property type="entry name" value="cNMP-bd_dom"/>
</dbReference>
<sequence>MLSQVHEVCSQRTDGEVATYIPQLAYAPPEAFGIGLATLDGHVYETGDSRLGFSIQSVSKPFVYALALADHGLEGVLQRIGVEPTGDPFNSITVDEETARPFNPMVNAGAIVAASLVKGTGVEEKFERIRNALSAFAGRELTLDERVYNSENETGDRNRAIAYFMRTMGALEGDVDEVLEVYFKQCSLLVTARDLAVMSATLSNGGRNPVTGEVAIEPEHVSRVLAVMSTCGMYDYAGEWMYRVGLPAKSGVSGGIAVALSQRLGIGLYSPRLDRRGNSVRGIAACEELSQRLGLHVLRADASTGPPALRRRTGADIRSKRVRSAAQLDTLTESGSRIVVFELLSDQTFLTAETLMRKVLSDNGCQWAVIDLHRVTQTDTAAARLLTDLVRQRGSEGKVTAVIASPELTLRELMESEGAVGFDDLDEALEWAENELLTEGEHPSESTASVPLAEQELLAGMTEEALGAIAPLLVETTFKPREIVFDEGEEADAIYFISSGEAAVVLSGDDGRRWTRLATVAAGSAFGDLAALDGGTRSSRVVADTEMVTQSLMLTDLAALRVSRPDVVGQLYQAMARTLAERLRSANREISALRD</sequence>